<dbReference type="PANTHER" id="PTHR47332:SF4">
    <property type="entry name" value="SET DOMAIN-CONTAINING PROTEIN 5"/>
    <property type="match status" value="1"/>
</dbReference>
<dbReference type="Gene3D" id="2.170.270.10">
    <property type="entry name" value="SET domain"/>
    <property type="match status" value="1"/>
</dbReference>
<protein>
    <recommendedName>
        <fullName evidence="3">SET domain-containing protein</fullName>
    </recommendedName>
</protein>
<evidence type="ECO:0000256" key="1">
    <source>
        <dbReference type="SAM" id="MobiDB-lite"/>
    </source>
</evidence>
<keyword evidence="2" id="KW-0472">Membrane</keyword>
<evidence type="ECO:0000256" key="2">
    <source>
        <dbReference type="SAM" id="Phobius"/>
    </source>
</evidence>
<dbReference type="SUPFAM" id="SSF82199">
    <property type="entry name" value="SET domain"/>
    <property type="match status" value="1"/>
</dbReference>
<dbReference type="AlphaFoldDB" id="A0A0G4HKK8"/>
<evidence type="ECO:0000313" key="4">
    <source>
        <dbReference type="EMBL" id="CEM44610.1"/>
    </source>
</evidence>
<feature type="region of interest" description="Disordered" evidence="1">
    <location>
        <begin position="448"/>
        <end position="519"/>
    </location>
</feature>
<keyword evidence="2" id="KW-0812">Transmembrane</keyword>
<dbReference type="InterPro" id="IPR053185">
    <property type="entry name" value="SET_domain_protein"/>
</dbReference>
<dbReference type="CDD" id="cd20071">
    <property type="entry name" value="SET_SMYD"/>
    <property type="match status" value="1"/>
</dbReference>
<feature type="transmembrane region" description="Helical" evidence="2">
    <location>
        <begin position="135"/>
        <end position="157"/>
    </location>
</feature>
<dbReference type="PROSITE" id="PS50280">
    <property type="entry name" value="SET"/>
    <property type="match status" value="1"/>
</dbReference>
<proteinExistence type="predicted"/>
<feature type="compositionally biased region" description="Basic residues" evidence="1">
    <location>
        <begin position="484"/>
        <end position="493"/>
    </location>
</feature>
<sequence>MSSPASPPCSISGMTASLGESNASSVAVAQGEQQQAAPLPDNVSEASTAALSSPFEVKEVGLTKGYGLVASRKIKEGELVLSEKALVTGNFTRQLLCRQIACQKLSEFLFVVSLPLTLLYTIVKYLQWNAYHLDWVILGAVCAFCTFMVVLQTFFTWSSATQDAVRAVDDLEEAQRDTFFALWDWRNPTGPTPLGVFESNAIDLMSASKATWKADAETAARKNLCGVFPIGSKLNHSCRANCCTVWNELSNRLEVYALKRVEQGEELTIEYTGPFETFKSRQTTLMTNWGFRCECELCKCTPEERRKSDGNRAELSRLEFSLAMGVYEERNEKELNAAKEKVTRMDLLMTLEGVLEPNVRLVTITDAFELAVMLRDWKLAKHWAQKGVELLERARGPKHPHTLRMKRYMKDPQKALQDQLARMKDMLKARVDLDKLNDAVKKFLEAEKKADDDADASTEVSPGGGDEAEETMNGQPQEGDARVRQRPQKPSKQQKREMHEQKQKGKAGAGAKGEKKKVK</sequence>
<keyword evidence="2" id="KW-1133">Transmembrane helix</keyword>
<name>A0A0G4HKK8_9ALVE</name>
<gene>
    <name evidence="4" type="ORF">Cvel_28468</name>
</gene>
<dbReference type="Gene3D" id="1.25.40.10">
    <property type="entry name" value="Tetratricopeptide repeat domain"/>
    <property type="match status" value="1"/>
</dbReference>
<feature type="domain" description="SET" evidence="3">
    <location>
        <begin position="53"/>
        <end position="272"/>
    </location>
</feature>
<dbReference type="VEuPathDB" id="CryptoDB:Cvel_28468"/>
<dbReference type="InterPro" id="IPR011990">
    <property type="entry name" value="TPR-like_helical_dom_sf"/>
</dbReference>
<dbReference type="InterPro" id="IPR001214">
    <property type="entry name" value="SET_dom"/>
</dbReference>
<feature type="compositionally biased region" description="Basic and acidic residues" evidence="1">
    <location>
        <begin position="494"/>
        <end position="503"/>
    </location>
</feature>
<dbReference type="Pfam" id="PF00856">
    <property type="entry name" value="SET"/>
    <property type="match status" value="1"/>
</dbReference>
<dbReference type="SMART" id="SM00317">
    <property type="entry name" value="SET"/>
    <property type="match status" value="1"/>
</dbReference>
<organism evidence="4">
    <name type="scientific">Chromera velia CCMP2878</name>
    <dbReference type="NCBI Taxonomy" id="1169474"/>
    <lineage>
        <taxon>Eukaryota</taxon>
        <taxon>Sar</taxon>
        <taxon>Alveolata</taxon>
        <taxon>Colpodellida</taxon>
        <taxon>Chromeraceae</taxon>
        <taxon>Chromera</taxon>
    </lineage>
</organism>
<dbReference type="EMBL" id="CDMZ01002970">
    <property type="protein sequence ID" value="CEM44610.1"/>
    <property type="molecule type" value="Genomic_DNA"/>
</dbReference>
<accession>A0A0G4HKK8</accession>
<dbReference type="InterPro" id="IPR046341">
    <property type="entry name" value="SET_dom_sf"/>
</dbReference>
<dbReference type="PANTHER" id="PTHR47332">
    <property type="entry name" value="SET DOMAIN-CONTAINING PROTEIN 5"/>
    <property type="match status" value="1"/>
</dbReference>
<reference evidence="4" key="1">
    <citation type="submission" date="2014-11" db="EMBL/GenBank/DDBJ databases">
        <authorList>
            <person name="Otto D Thomas"/>
            <person name="Naeem Raeece"/>
        </authorList>
    </citation>
    <scope>NUCLEOTIDE SEQUENCE</scope>
</reference>
<evidence type="ECO:0000259" key="3">
    <source>
        <dbReference type="PROSITE" id="PS50280"/>
    </source>
</evidence>
<feature type="transmembrane region" description="Helical" evidence="2">
    <location>
        <begin position="105"/>
        <end position="123"/>
    </location>
</feature>